<evidence type="ECO:0000313" key="1">
    <source>
        <dbReference type="EMBL" id="PTI49799.1"/>
    </source>
</evidence>
<dbReference type="Proteomes" id="UP000240717">
    <property type="component" value="Unassembled WGS sequence"/>
</dbReference>
<dbReference type="EMBL" id="PZEV01000049">
    <property type="protein sequence ID" value="PTI49799.1"/>
    <property type="molecule type" value="Genomic_DNA"/>
</dbReference>
<comment type="caution">
    <text evidence="1">The sequence shown here is derived from an EMBL/GenBank/DDBJ whole genome shotgun (WGS) entry which is preliminary data.</text>
</comment>
<accession>A0A2T4PXZ7</accession>
<protein>
    <submittedName>
        <fullName evidence="1">Uncharacterized protein</fullName>
    </submittedName>
</protein>
<proteinExistence type="predicted"/>
<evidence type="ECO:0000313" key="2">
    <source>
        <dbReference type="Proteomes" id="UP000240717"/>
    </source>
</evidence>
<dbReference type="AlphaFoldDB" id="A0A2T4PXZ7"/>
<organism evidence="1 2">
    <name type="scientific">Staphylococcus warneri</name>
    <dbReference type="NCBI Taxonomy" id="1292"/>
    <lineage>
        <taxon>Bacteria</taxon>
        <taxon>Bacillati</taxon>
        <taxon>Bacillota</taxon>
        <taxon>Bacilli</taxon>
        <taxon>Bacillales</taxon>
        <taxon>Staphylococcaceae</taxon>
        <taxon>Staphylococcus</taxon>
    </lineage>
</organism>
<gene>
    <name evidence="1" type="ORF">BU085_11230</name>
</gene>
<dbReference type="GeneID" id="74186253"/>
<dbReference type="RefSeq" id="WP_037558392.1">
    <property type="nucleotide sequence ID" value="NZ_PZEV01000049.1"/>
</dbReference>
<reference evidence="1 2" key="1">
    <citation type="journal article" date="2016" name="Front. Microbiol.">
        <title>Comprehensive Phylogenetic Analysis of Bovine Non-aureus Staphylococci Species Based on Whole-Genome Sequencing.</title>
        <authorList>
            <person name="Naushad S."/>
            <person name="Barkema H.W."/>
            <person name="Luby C."/>
            <person name="Condas L.A."/>
            <person name="Nobrega D.B."/>
            <person name="Carson D.A."/>
            <person name="De Buck J."/>
        </authorList>
    </citation>
    <scope>NUCLEOTIDE SEQUENCE [LARGE SCALE GENOMIC DNA]</scope>
    <source>
        <strain evidence="1 2">SNUC 2993</strain>
    </source>
</reference>
<name>A0A2T4PXZ7_STAWA</name>
<sequence>MSWEIINNTKFELDFNNLEKDIIILNKINNTQLVYLKYDEKNNTYIVDEIVNGLITEINDNKKSITIYKNVAL</sequence>